<dbReference type="EMBL" id="LAZR01000110">
    <property type="protein sequence ID" value="KKN90482.1"/>
    <property type="molecule type" value="Genomic_DNA"/>
</dbReference>
<evidence type="ECO:0000313" key="1">
    <source>
        <dbReference type="EMBL" id="KKN90482.1"/>
    </source>
</evidence>
<dbReference type="AlphaFoldDB" id="A0A0F9USM9"/>
<name>A0A0F9USM9_9ZZZZ</name>
<gene>
    <name evidence="1" type="ORF">LCGC14_0228510</name>
</gene>
<comment type="caution">
    <text evidence="1">The sequence shown here is derived from an EMBL/GenBank/DDBJ whole genome shotgun (WGS) entry which is preliminary data.</text>
</comment>
<sequence>MGEVYQTEVAREAWGMILDQMAALQERMQDFGFQHATATYSSADGSGLSKVGFLNGTGSLLSGDVLSIGPVPASISIDIDDSHNASLRVHGYGADDDSMQGAATKIMENIAAFIYATTDDVVIDLDLKIETNYGLTVEMDGPGGKNWDQPVRTKSAAELRAWLYREVERLEGQLSDRFNTLSQQWVNKIEARWPGSNPDFIAGNGGLYLQLDHPVAGRIRFNNWMYEDLEEVWPGLSEHVEAHETLYSELQLGIGLPGTDRLRAEMAPQAEEEALPEP</sequence>
<accession>A0A0F9USM9</accession>
<reference evidence="1" key="1">
    <citation type="journal article" date="2015" name="Nature">
        <title>Complex archaea that bridge the gap between prokaryotes and eukaryotes.</title>
        <authorList>
            <person name="Spang A."/>
            <person name="Saw J.H."/>
            <person name="Jorgensen S.L."/>
            <person name="Zaremba-Niedzwiedzka K."/>
            <person name="Martijn J."/>
            <person name="Lind A.E."/>
            <person name="van Eijk R."/>
            <person name="Schleper C."/>
            <person name="Guy L."/>
            <person name="Ettema T.J."/>
        </authorList>
    </citation>
    <scope>NUCLEOTIDE SEQUENCE</scope>
</reference>
<protein>
    <submittedName>
        <fullName evidence="1">Uncharacterized protein</fullName>
    </submittedName>
</protein>
<proteinExistence type="predicted"/>
<organism evidence="1">
    <name type="scientific">marine sediment metagenome</name>
    <dbReference type="NCBI Taxonomy" id="412755"/>
    <lineage>
        <taxon>unclassified sequences</taxon>
        <taxon>metagenomes</taxon>
        <taxon>ecological metagenomes</taxon>
    </lineage>
</organism>